<dbReference type="Proteomes" id="UP001156389">
    <property type="component" value="Unassembled WGS sequence"/>
</dbReference>
<feature type="repeat" description="TPR" evidence="3">
    <location>
        <begin position="640"/>
        <end position="673"/>
    </location>
</feature>
<evidence type="ECO:0000256" key="2">
    <source>
        <dbReference type="ARBA" id="ARBA00022803"/>
    </source>
</evidence>
<dbReference type="EMBL" id="JAJAGO010000027">
    <property type="protein sequence ID" value="MCT2594767.1"/>
    <property type="molecule type" value="Genomic_DNA"/>
</dbReference>
<gene>
    <name evidence="5" type="ORF">LHJ74_33460</name>
</gene>
<feature type="compositionally biased region" description="Low complexity" evidence="4">
    <location>
        <begin position="138"/>
        <end position="149"/>
    </location>
</feature>
<evidence type="ECO:0000256" key="1">
    <source>
        <dbReference type="ARBA" id="ARBA00022737"/>
    </source>
</evidence>
<keyword evidence="2 3" id="KW-0802">TPR repeat</keyword>
<evidence type="ECO:0000313" key="5">
    <source>
        <dbReference type="EMBL" id="MCT2594767.1"/>
    </source>
</evidence>
<comment type="caution">
    <text evidence="5">The sequence shown here is derived from an EMBL/GenBank/DDBJ whole genome shotgun (WGS) entry which is preliminary data.</text>
</comment>
<dbReference type="Pfam" id="PF13432">
    <property type="entry name" value="TPR_16"/>
    <property type="match status" value="5"/>
</dbReference>
<feature type="repeat" description="TPR" evidence="3">
    <location>
        <begin position="913"/>
        <end position="946"/>
    </location>
</feature>
<accession>A0ABT2K3L1</accession>
<dbReference type="SUPFAM" id="SSF48452">
    <property type="entry name" value="TPR-like"/>
    <property type="match status" value="2"/>
</dbReference>
<keyword evidence="6" id="KW-1185">Reference proteome</keyword>
<name>A0ABT2K3L1_9ACTN</name>
<reference evidence="5 6" key="1">
    <citation type="submission" date="2021-10" db="EMBL/GenBank/DDBJ databases">
        <title>Streptomyces gossypii sp. nov., isolated from soil collected from cotton field.</title>
        <authorList>
            <person name="Ge X."/>
            <person name="Chen X."/>
            <person name="Liu W."/>
        </authorList>
    </citation>
    <scope>NUCLEOTIDE SEQUENCE [LARGE SCALE GENOMIC DNA]</scope>
    <source>
        <strain evidence="5 6">N2-109</strain>
    </source>
</reference>
<dbReference type="PROSITE" id="PS50005">
    <property type="entry name" value="TPR"/>
    <property type="match status" value="5"/>
</dbReference>
<dbReference type="Gene3D" id="1.25.40.10">
    <property type="entry name" value="Tetratricopeptide repeat domain"/>
    <property type="match status" value="3"/>
</dbReference>
<sequence>MAGTARPSMQELIRRRRGSGFVGRRAEQSAYRDNLATAPGDPEHRFLFHVHGAAGVGKTSLVRLFEQGARGQGALTAYVDDSAHGVLEAMEEISAQCAQQGHALKDFDKLLSRYRQQRHEADSAAGGDGEGPAGEAGGTPAQAPTASASSTAVARTGLAGLELLPVIGTFAARAADPDQLAQGMDRWRAALSTRLRSAEDVQLVLAPLRVLTPVFLRGLADAADRVPWVALFFDTYERTGPLLDGWLREVMFGDRYGAMPANVVVTLAGQPQLDPACWGDCADLVADLPLELFTEAEARQLLAGKGITDERVIAVILQLSGRLPVLTSMLAETRPSSTEDVGDPSGTAVERFLKWITDPVRRAAALAGALPLELDEDVFRAVADEAAADLYGWLRALPFVQDASGRCRYHDVVRTAMLRVQRNQSPQRWRELHTALAEFHAARRAETEAPLEAGDFWDDEQWRTRRRAETYHLLCADPKGALPEALRDAVWCLDGPPAALRLWAETMVGAGTDTSSEPVASWGRQLLDALTSPEGEADADDSAYRARLRVGRLLLARAPLDTDTRSLALLLCGAARRECGDPHSSLKDLERARELTPDRGRVHWELGDTYEVLDRLEEAVAAYSRVLERVDQTTHPRRAAGLLDSRGVVFHRLGRDEEAVADLSRSLLLHPDDFWTLGMRARSLVELERYDEALADIERARALEPASGWLLLIRADVHDTMGRDQQEVLDDYEAALLVDPTNVWILPDRGRFHRGARRYEEALSDFDRALDAAPDNSVTWASRGETYRLLERFDEALRDFDESVRLSPGSAYALGSRAQVYRALGRYGEAEADLTAALARSPEAGWLLQESAWVHALTGRLPEALTFSDRDVALHPEDPTAYEQRAHVHLALDHFAEALTDGERALRLAPENASALHAVARVHQHTGRLDDALARWNEALARDPRDDVAWAGRAAAHLLRREPERASADFDEAVALDGAYANHLRERAWCHRLAGRYGPAREDLDRARSLAGTKASALADVECEAALLESATHGLPRARPHWERLAAYPVLPIGGSGTDRIAMRFLVRTALADWPAADTLLAELTAAEPYWLLRVEVLYELRLLARAAGPGPHHREALAARLAARWPDADIGLPEP</sequence>
<dbReference type="SMART" id="SM00028">
    <property type="entry name" value="TPR"/>
    <property type="match status" value="12"/>
</dbReference>
<keyword evidence="1" id="KW-0677">Repeat</keyword>
<dbReference type="RefSeq" id="WP_260222127.1">
    <property type="nucleotide sequence ID" value="NZ_JAJAGO010000027.1"/>
</dbReference>
<feature type="region of interest" description="Disordered" evidence="4">
    <location>
        <begin position="116"/>
        <end position="149"/>
    </location>
</feature>
<evidence type="ECO:0000256" key="3">
    <source>
        <dbReference type="PROSITE-ProRule" id="PRU00339"/>
    </source>
</evidence>
<evidence type="ECO:0000256" key="4">
    <source>
        <dbReference type="SAM" id="MobiDB-lite"/>
    </source>
</evidence>
<organism evidence="5 6">
    <name type="scientific">Streptomyces gossypii</name>
    <dbReference type="NCBI Taxonomy" id="2883101"/>
    <lineage>
        <taxon>Bacteria</taxon>
        <taxon>Bacillati</taxon>
        <taxon>Actinomycetota</taxon>
        <taxon>Actinomycetes</taxon>
        <taxon>Kitasatosporales</taxon>
        <taxon>Streptomycetaceae</taxon>
        <taxon>Streptomyces</taxon>
    </lineage>
</organism>
<proteinExistence type="predicted"/>
<protein>
    <submittedName>
        <fullName evidence="5">Tetratricopeptide repeat protein</fullName>
    </submittedName>
</protein>
<feature type="repeat" description="TPR" evidence="3">
    <location>
        <begin position="777"/>
        <end position="810"/>
    </location>
</feature>
<dbReference type="PANTHER" id="PTHR44858">
    <property type="entry name" value="TETRATRICOPEPTIDE REPEAT PROTEIN 6"/>
    <property type="match status" value="1"/>
</dbReference>
<evidence type="ECO:0000313" key="6">
    <source>
        <dbReference type="Proteomes" id="UP001156389"/>
    </source>
</evidence>
<dbReference type="PANTHER" id="PTHR44858:SF1">
    <property type="entry name" value="UDP-N-ACETYLGLUCOSAMINE--PEPTIDE N-ACETYLGLUCOSAMINYLTRANSFERASE SPINDLY-RELATED"/>
    <property type="match status" value="1"/>
</dbReference>
<dbReference type="InterPro" id="IPR011990">
    <property type="entry name" value="TPR-like_helical_dom_sf"/>
</dbReference>
<feature type="repeat" description="TPR" evidence="3">
    <location>
        <begin position="743"/>
        <end position="776"/>
    </location>
</feature>
<dbReference type="InterPro" id="IPR050498">
    <property type="entry name" value="Ycf3"/>
</dbReference>
<dbReference type="InterPro" id="IPR019734">
    <property type="entry name" value="TPR_rpt"/>
</dbReference>
<feature type="compositionally biased region" description="Gly residues" evidence="4">
    <location>
        <begin position="126"/>
        <end position="137"/>
    </location>
</feature>
<feature type="repeat" description="TPR" evidence="3">
    <location>
        <begin position="879"/>
        <end position="912"/>
    </location>
</feature>